<dbReference type="Proteomes" id="UP001172083">
    <property type="component" value="Unassembled WGS sequence"/>
</dbReference>
<accession>A0ABT8LE96</accession>
<dbReference type="SUPFAM" id="SSF55486">
    <property type="entry name" value="Metalloproteases ('zincins'), catalytic domain"/>
    <property type="match status" value="1"/>
</dbReference>
<dbReference type="EMBL" id="JAUJEB010000007">
    <property type="protein sequence ID" value="MDN5216104.1"/>
    <property type="molecule type" value="Genomic_DNA"/>
</dbReference>
<sequence length="755" mass="85516">METIKEKLSQSQLDQLDFDPQEIEATDSGPLEEPDLSQLQAQGFLFRRLLRVSGLYSWTPKTSLTSPFPSQKLDELNGSERQPAGLWKKRKEELRIDVDGRYPQNIVSGVIKIGLHLRLHWIASVKYRGKSTWSGTIWYKNGNTILLPYTNIKLKVIRSWYSNQRRAIVTFSGMGAASRTMTYKWTSKCFHKVQFEFDVASGTTAVTQINTHAHPVHPESLPDEKLTIKKVFQRAGFKVSQTSDSSIVPLTGSGTNARWSDMEMHDAMQTYWSRFANQPQWSLWTFFAGLHEQGPSLGGIMFDDIGPNHRQGTAIFNDSFIKNPPAGDPSPASWVKRMKFWTVCHEMGHAFNLAHSWQKSLSFNGKGPWIPLADDHEARSFMNYPFRVMGGQSTFFEDFEYRFSDEELLFLRHAPEQFVQMGNAYWFDDHGFSQANINPERSFKLEARLHRDIDYFEFMEPVNIELKLQNVTSQPKLVGASTLSDSEHLTVIIKRKGKSARQWHPYSQKCLENPLTHMAPDQAMYSSLNIGAGLNGWDLAEPGVYGIQVAINIDGEDIISNVLNIKIAPPKNHEEEIVAQDFFSDEVGRILSFRGSMFLEQGNDVLRRVVDQFGKNRVASHASLALATPLTKGYKTLSIPEGETLLASAQQAKGAIKVSKPKVDEARKELMKVLITNRKESIDTLGHIDYGNQVKMLSHFLYTDGDTKAAEECMKNAHDILKSRKVLSSVLTQFRDEQKQYATGKSGNKKATMNN</sequence>
<name>A0ABT8LE96_9BACT</name>
<organism evidence="1 2">
    <name type="scientific">Agaribacillus aureus</name>
    <dbReference type="NCBI Taxonomy" id="3051825"/>
    <lineage>
        <taxon>Bacteria</taxon>
        <taxon>Pseudomonadati</taxon>
        <taxon>Bacteroidota</taxon>
        <taxon>Cytophagia</taxon>
        <taxon>Cytophagales</taxon>
        <taxon>Splendidivirgaceae</taxon>
        <taxon>Agaribacillus</taxon>
    </lineage>
</organism>
<gene>
    <name evidence="1" type="ORF">QQ020_28790</name>
</gene>
<evidence type="ECO:0008006" key="3">
    <source>
        <dbReference type="Google" id="ProtNLM"/>
    </source>
</evidence>
<proteinExistence type="predicted"/>
<evidence type="ECO:0000313" key="2">
    <source>
        <dbReference type="Proteomes" id="UP001172083"/>
    </source>
</evidence>
<comment type="caution">
    <text evidence="1">The sequence shown here is derived from an EMBL/GenBank/DDBJ whole genome shotgun (WGS) entry which is preliminary data.</text>
</comment>
<reference evidence="1" key="1">
    <citation type="submission" date="2023-06" db="EMBL/GenBank/DDBJ databases">
        <title>Genomic of Agaribacillus aureum.</title>
        <authorList>
            <person name="Wang G."/>
        </authorList>
    </citation>
    <scope>NUCLEOTIDE SEQUENCE</scope>
    <source>
        <strain evidence="1">BMA12</strain>
    </source>
</reference>
<keyword evidence="2" id="KW-1185">Reference proteome</keyword>
<protein>
    <recommendedName>
        <fullName evidence="3">Peptidase M60 domain-containing protein</fullName>
    </recommendedName>
</protein>
<dbReference type="RefSeq" id="WP_346761437.1">
    <property type="nucleotide sequence ID" value="NZ_JAUJEB010000007.1"/>
</dbReference>
<evidence type="ECO:0000313" key="1">
    <source>
        <dbReference type="EMBL" id="MDN5216104.1"/>
    </source>
</evidence>